<proteinExistence type="predicted"/>
<gene>
    <name evidence="1" type="ORF">EDC14_100988</name>
</gene>
<name>A0A4R1RVU1_HYDET</name>
<dbReference type="EMBL" id="SLUN01000009">
    <property type="protein sequence ID" value="TCL70771.1"/>
    <property type="molecule type" value="Genomic_DNA"/>
</dbReference>
<dbReference type="AlphaFoldDB" id="A0A4R1RVU1"/>
<keyword evidence="2" id="KW-1185">Reference proteome</keyword>
<evidence type="ECO:0000313" key="2">
    <source>
        <dbReference type="Proteomes" id="UP000295008"/>
    </source>
</evidence>
<reference evidence="1 2" key="1">
    <citation type="submission" date="2019-03" db="EMBL/GenBank/DDBJ databases">
        <title>Genomic Encyclopedia of Type Strains, Phase IV (KMG-IV): sequencing the most valuable type-strain genomes for metagenomic binning, comparative biology and taxonomic classification.</title>
        <authorList>
            <person name="Goeker M."/>
        </authorList>
    </citation>
    <scope>NUCLEOTIDE SEQUENCE [LARGE SCALE GENOMIC DNA]</scope>
    <source>
        <strain evidence="1 2">LX-B</strain>
    </source>
</reference>
<organism evidence="1 2">
    <name type="scientific">Hydrogenispora ethanolica</name>
    <dbReference type="NCBI Taxonomy" id="1082276"/>
    <lineage>
        <taxon>Bacteria</taxon>
        <taxon>Bacillati</taxon>
        <taxon>Bacillota</taxon>
        <taxon>Hydrogenispora</taxon>
    </lineage>
</organism>
<sequence length="63" mass="7371">MMRCFSKKERVVKAKEYIQKGMTPREASELTGICIVTARYMEESLRKQKLHEPDAGHPLRILH</sequence>
<evidence type="ECO:0000313" key="1">
    <source>
        <dbReference type="EMBL" id="TCL70771.1"/>
    </source>
</evidence>
<protein>
    <submittedName>
        <fullName evidence="1">Uncharacterized protein</fullName>
    </submittedName>
</protein>
<comment type="caution">
    <text evidence="1">The sequence shown here is derived from an EMBL/GenBank/DDBJ whole genome shotgun (WGS) entry which is preliminary data.</text>
</comment>
<dbReference type="Proteomes" id="UP000295008">
    <property type="component" value="Unassembled WGS sequence"/>
</dbReference>
<dbReference type="RefSeq" id="WP_132014045.1">
    <property type="nucleotide sequence ID" value="NZ_SLUN01000009.1"/>
</dbReference>
<accession>A0A4R1RVU1</accession>